<dbReference type="Proteomes" id="UP001226091">
    <property type="component" value="Chromosome"/>
</dbReference>
<protein>
    <submittedName>
        <fullName evidence="1">VTT domain-containing protein</fullName>
    </submittedName>
</protein>
<sequence length="202" mass="23088">MNCMKEVRTIDLATSAVVSTVQSTGFLAPLFFIFMHILRQFLFIPVVVICIIGGILFGTQFGTFYSIIGLTVASISFYTLSKQFPSFLERFSGLKKKWLGRYTRLSVGQIIVLRMIPFVNFSILSLCILDRSTSFKDYAKLSFWTHIPAAFCFTSFGAYFGKFSLVTTIVLIGTLILFVYLLREKRVIIKWHDFFAKTMQKP</sequence>
<organism evidence="1 2">
    <name type="scientific">Metabacillus hrfriensis</name>
    <dbReference type="NCBI Taxonomy" id="3048891"/>
    <lineage>
        <taxon>Bacteria</taxon>
        <taxon>Bacillati</taxon>
        <taxon>Bacillota</taxon>
        <taxon>Bacilli</taxon>
        <taxon>Bacillales</taxon>
        <taxon>Bacillaceae</taxon>
        <taxon>Metabacillus</taxon>
    </lineage>
</organism>
<proteinExistence type="predicted"/>
<reference evidence="2" key="1">
    <citation type="journal article" date="2025" name="Aquaculture">
        <title>Assessment of the bioflocculant production and safety properties of Metabacillus hrfriensis sp. nov. based on phenotypic and whole-genome sequencing analysis.</title>
        <authorList>
            <person name="Zhang R."/>
            <person name="Zhao Z."/>
            <person name="Luo L."/>
            <person name="Wang S."/>
            <person name="Guo K."/>
            <person name="Xu W."/>
        </authorList>
    </citation>
    <scope>NUCLEOTIDE SEQUENCE [LARGE SCALE GENOMIC DNA]</scope>
    <source>
        <strain evidence="2">CT-WN-B3</strain>
    </source>
</reference>
<accession>A0ACD4R8K8</accession>
<gene>
    <name evidence="1" type="ORF">QLQ22_19020</name>
</gene>
<evidence type="ECO:0000313" key="1">
    <source>
        <dbReference type="EMBL" id="WHZ56764.1"/>
    </source>
</evidence>
<name>A0ACD4R8K8_9BACI</name>
<dbReference type="EMBL" id="CP126116">
    <property type="protein sequence ID" value="WHZ56764.1"/>
    <property type="molecule type" value="Genomic_DNA"/>
</dbReference>
<keyword evidence="2" id="KW-1185">Reference proteome</keyword>
<evidence type="ECO:0000313" key="2">
    <source>
        <dbReference type="Proteomes" id="UP001226091"/>
    </source>
</evidence>